<protein>
    <submittedName>
        <fullName evidence="2">Putative secreted Zn-dependent protease</fullName>
    </submittedName>
</protein>
<gene>
    <name evidence="2" type="ORF">DFR52_1011127</name>
</gene>
<dbReference type="GO" id="GO:0008233">
    <property type="term" value="F:peptidase activity"/>
    <property type="evidence" value="ECO:0007669"/>
    <property type="project" value="UniProtKB-KW"/>
</dbReference>
<name>A0A317PTE7_9HYPH</name>
<keyword evidence="1" id="KW-0732">Signal</keyword>
<dbReference type="AlphaFoldDB" id="A0A317PTE7"/>
<dbReference type="InterPro" id="IPR010321">
    <property type="entry name" value="DUF922"/>
</dbReference>
<keyword evidence="3" id="KW-1185">Reference proteome</keyword>
<dbReference type="OrthoDB" id="7888967at2"/>
<feature type="chain" id="PRO_5016336588" evidence="1">
    <location>
        <begin position="21"/>
        <end position="204"/>
    </location>
</feature>
<dbReference type="EMBL" id="QGTR01000001">
    <property type="protein sequence ID" value="PWW04429.1"/>
    <property type="molecule type" value="Genomic_DNA"/>
</dbReference>
<organism evidence="2 3">
    <name type="scientific">Hoeflea marina</name>
    <dbReference type="NCBI Taxonomy" id="274592"/>
    <lineage>
        <taxon>Bacteria</taxon>
        <taxon>Pseudomonadati</taxon>
        <taxon>Pseudomonadota</taxon>
        <taxon>Alphaproteobacteria</taxon>
        <taxon>Hyphomicrobiales</taxon>
        <taxon>Rhizobiaceae</taxon>
        <taxon>Hoeflea</taxon>
    </lineage>
</organism>
<dbReference type="Pfam" id="PF06037">
    <property type="entry name" value="DUF922"/>
    <property type="match status" value="1"/>
</dbReference>
<feature type="signal peptide" evidence="1">
    <location>
        <begin position="1"/>
        <end position="20"/>
    </location>
</feature>
<evidence type="ECO:0000313" key="2">
    <source>
        <dbReference type="EMBL" id="PWW04429.1"/>
    </source>
</evidence>
<dbReference type="PIRSF" id="PIRSF010521">
    <property type="entry name" value="DUF922_bac"/>
    <property type="match status" value="1"/>
</dbReference>
<accession>A0A317PTE7</accession>
<reference evidence="2 3" key="1">
    <citation type="submission" date="2018-05" db="EMBL/GenBank/DDBJ databases">
        <title>Genomic Encyclopedia of Type Strains, Phase IV (KMG-IV): sequencing the most valuable type-strain genomes for metagenomic binning, comparative biology and taxonomic classification.</title>
        <authorList>
            <person name="Goeker M."/>
        </authorList>
    </citation>
    <scope>NUCLEOTIDE SEQUENCE [LARGE SCALE GENOMIC DNA]</scope>
    <source>
        <strain evidence="2 3">DSM 16791</strain>
    </source>
</reference>
<comment type="caution">
    <text evidence="2">The sequence shown here is derived from an EMBL/GenBank/DDBJ whole genome shotgun (WGS) entry which is preliminary data.</text>
</comment>
<dbReference type="RefSeq" id="WP_110030865.1">
    <property type="nucleotide sequence ID" value="NZ_QGTR01000001.1"/>
</dbReference>
<evidence type="ECO:0000256" key="1">
    <source>
        <dbReference type="SAM" id="SignalP"/>
    </source>
</evidence>
<dbReference type="GO" id="GO:0006508">
    <property type="term" value="P:proteolysis"/>
    <property type="evidence" value="ECO:0007669"/>
    <property type="project" value="UniProtKB-KW"/>
</dbReference>
<proteinExistence type="predicted"/>
<sequence length="204" mass="22889">MGLRHRFVIGLCLAVLPAQAGADMISNKSYSYFTIGGKTAGELDRELSRSGPFMKETGLHHPGATKMKFTAAVTYESTANRCRVKSARISVDTRIILPKWKHRRQATRSLGVIWDTLSRDIKRHEERHAEIARQYARKIDAALLRLPARDGCDALRAEVNKASERILKAHYAEQASFDRAEAASFERRMSRMLRFKAEAMAGGG</sequence>
<evidence type="ECO:0000313" key="3">
    <source>
        <dbReference type="Proteomes" id="UP000246352"/>
    </source>
</evidence>
<dbReference type="Proteomes" id="UP000246352">
    <property type="component" value="Unassembled WGS sequence"/>
</dbReference>
<keyword evidence="2" id="KW-0378">Hydrolase</keyword>
<keyword evidence="2" id="KW-0645">Protease</keyword>